<dbReference type="EMBL" id="QXGF01006464">
    <property type="protein sequence ID" value="KAE8917897.1"/>
    <property type="molecule type" value="Genomic_DNA"/>
</dbReference>
<dbReference type="Proteomes" id="UP000488956">
    <property type="component" value="Unassembled WGS sequence"/>
</dbReference>
<evidence type="ECO:0000313" key="19">
    <source>
        <dbReference type="Proteomes" id="UP000488956"/>
    </source>
</evidence>
<protein>
    <submittedName>
        <fullName evidence="2">Uncharacterized protein</fullName>
    </submittedName>
</protein>
<organism evidence="2 11">
    <name type="scientific">Phytophthora fragariae</name>
    <dbReference type="NCBI Taxonomy" id="53985"/>
    <lineage>
        <taxon>Eukaryota</taxon>
        <taxon>Sar</taxon>
        <taxon>Stramenopiles</taxon>
        <taxon>Oomycota</taxon>
        <taxon>Peronosporomycetes</taxon>
        <taxon>Peronosporales</taxon>
        <taxon>Peronosporaceae</taxon>
        <taxon>Phytophthora</taxon>
    </lineage>
</organism>
<reference evidence="11 12" key="1">
    <citation type="submission" date="2018-08" db="EMBL/GenBank/DDBJ databases">
        <title>Genomic investigation of the strawberry pathogen Phytophthora fragariae indicates pathogenicity is determined by transcriptional variation in three key races.</title>
        <authorList>
            <person name="Adams T.M."/>
            <person name="Armitage A.D."/>
            <person name="Sobczyk M.K."/>
            <person name="Bates H.J."/>
            <person name="Dunwell J.M."/>
            <person name="Nellist C.F."/>
            <person name="Harrison R.J."/>
        </authorList>
    </citation>
    <scope>NUCLEOTIDE SEQUENCE [LARGE SCALE GENOMIC DNA]</scope>
    <source>
        <strain evidence="9 13">A4</strain>
        <strain evidence="8 14">BC-1</strain>
        <strain evidence="7 17">BC-23</strain>
        <strain evidence="6 12">NOV-27</strain>
        <strain evidence="5 15">NOV-5</strain>
        <strain evidence="3 16">NOV-71</strain>
        <strain evidence="10 18">NOV-77</strain>
        <strain evidence="2 11">NOV-9</strain>
        <strain evidence="4 19">ONT-3</strain>
    </source>
</reference>
<dbReference type="EMBL" id="QXFX01006560">
    <property type="protein sequence ID" value="KAE9058303.1"/>
    <property type="molecule type" value="Genomic_DNA"/>
</dbReference>
<evidence type="ECO:0000313" key="5">
    <source>
        <dbReference type="EMBL" id="KAE9060211.1"/>
    </source>
</evidence>
<dbReference type="Proteomes" id="UP000437068">
    <property type="component" value="Unassembled WGS sequence"/>
</dbReference>
<dbReference type="EMBL" id="QXGE01007389">
    <property type="protein sequence ID" value="KAE9263488.1"/>
    <property type="molecule type" value="Genomic_DNA"/>
</dbReference>
<name>A0A6A3DE55_9STRA</name>
<evidence type="ECO:0000313" key="4">
    <source>
        <dbReference type="EMBL" id="KAE9058303.1"/>
    </source>
</evidence>
<evidence type="ECO:0000313" key="17">
    <source>
        <dbReference type="Proteomes" id="UP000476176"/>
    </source>
</evidence>
<keyword evidence="12" id="KW-1185">Reference proteome</keyword>
<sequence length="56" mass="5998">MRCLLYSTTACACESSVTCIAGDSRSPCRVVQPNAGGHHRGVPHRRRSLRAAAAMQ</sequence>
<dbReference type="EMBL" id="QXGB01006808">
    <property type="protein sequence ID" value="KAE9160172.1"/>
    <property type="molecule type" value="Genomic_DNA"/>
</dbReference>
<evidence type="ECO:0000313" key="7">
    <source>
        <dbReference type="EMBL" id="KAE9160848.1"/>
    </source>
</evidence>
<evidence type="ECO:0000313" key="9">
    <source>
        <dbReference type="EMBL" id="KAE9263488.1"/>
    </source>
</evidence>
<accession>A0A6A3DE55</accession>
<dbReference type="EMBL" id="QXGA01007429">
    <property type="protein sequence ID" value="KAE9060211.1"/>
    <property type="molecule type" value="Genomic_DNA"/>
</dbReference>
<dbReference type="Proteomes" id="UP000433483">
    <property type="component" value="Unassembled WGS sequence"/>
</dbReference>
<evidence type="ECO:0000313" key="14">
    <source>
        <dbReference type="Proteomes" id="UP000440367"/>
    </source>
</evidence>
<evidence type="ECO:0000313" key="16">
    <source>
        <dbReference type="Proteomes" id="UP000441208"/>
    </source>
</evidence>
<dbReference type="Proteomes" id="UP000486351">
    <property type="component" value="Unassembled WGS sequence"/>
</dbReference>
<evidence type="ECO:0000313" key="3">
    <source>
        <dbReference type="EMBL" id="KAE9058278.1"/>
    </source>
</evidence>
<evidence type="ECO:0000256" key="1">
    <source>
        <dbReference type="SAM" id="MobiDB-lite"/>
    </source>
</evidence>
<dbReference type="Proteomes" id="UP000441208">
    <property type="component" value="Unassembled WGS sequence"/>
</dbReference>
<evidence type="ECO:0000313" key="10">
    <source>
        <dbReference type="EMBL" id="KAE9267289.1"/>
    </source>
</evidence>
<dbReference type="Proteomes" id="UP000429523">
    <property type="component" value="Unassembled WGS sequence"/>
</dbReference>
<feature type="region of interest" description="Disordered" evidence="1">
    <location>
        <begin position="32"/>
        <end position="56"/>
    </location>
</feature>
<dbReference type="EMBL" id="QXGC01007184">
    <property type="protein sequence ID" value="KAE9160848.1"/>
    <property type="molecule type" value="Genomic_DNA"/>
</dbReference>
<dbReference type="AlphaFoldDB" id="A0A6A3DE55"/>
<evidence type="ECO:0000313" key="18">
    <source>
        <dbReference type="Proteomes" id="UP000486351"/>
    </source>
</evidence>
<evidence type="ECO:0000313" key="12">
    <source>
        <dbReference type="Proteomes" id="UP000433483"/>
    </source>
</evidence>
<evidence type="ECO:0000313" key="15">
    <source>
        <dbReference type="Proteomes" id="UP000440732"/>
    </source>
</evidence>
<evidence type="ECO:0000313" key="13">
    <source>
        <dbReference type="Proteomes" id="UP000437068"/>
    </source>
</evidence>
<dbReference type="Proteomes" id="UP000440367">
    <property type="component" value="Unassembled WGS sequence"/>
</dbReference>
<dbReference type="Proteomes" id="UP000440732">
    <property type="component" value="Unassembled WGS sequence"/>
</dbReference>
<evidence type="ECO:0000313" key="11">
    <source>
        <dbReference type="Proteomes" id="UP000429523"/>
    </source>
</evidence>
<comment type="caution">
    <text evidence="2">The sequence shown here is derived from an EMBL/GenBank/DDBJ whole genome shotgun (WGS) entry which is preliminary data.</text>
</comment>
<gene>
    <name evidence="9" type="ORF">PF001_g31656</name>
    <name evidence="8" type="ORF">PF002_g31896</name>
    <name evidence="7" type="ORF">PF004_g31030</name>
    <name evidence="6" type="ORF">PF005_g31753</name>
    <name evidence="5" type="ORF">PF006_g31702</name>
    <name evidence="3" type="ORF">PF007_g31361</name>
    <name evidence="10" type="ORF">PF008_g31391</name>
    <name evidence="2" type="ORF">PF009_g31785</name>
    <name evidence="4" type="ORF">PF010_g31051</name>
</gene>
<dbReference type="EMBL" id="QXFY01006953">
    <property type="protein sequence ID" value="KAE9267289.1"/>
    <property type="molecule type" value="Genomic_DNA"/>
</dbReference>
<proteinExistence type="predicted"/>
<evidence type="ECO:0000313" key="6">
    <source>
        <dbReference type="EMBL" id="KAE9160172.1"/>
    </source>
</evidence>
<feature type="compositionally biased region" description="Basic residues" evidence="1">
    <location>
        <begin position="37"/>
        <end position="49"/>
    </location>
</feature>
<evidence type="ECO:0000313" key="2">
    <source>
        <dbReference type="EMBL" id="KAE8917897.1"/>
    </source>
</evidence>
<dbReference type="EMBL" id="QXGD01006363">
    <property type="protein sequence ID" value="KAE9163293.1"/>
    <property type="molecule type" value="Genomic_DNA"/>
</dbReference>
<dbReference type="EMBL" id="QXFZ01006643">
    <property type="protein sequence ID" value="KAE9058278.1"/>
    <property type="molecule type" value="Genomic_DNA"/>
</dbReference>
<dbReference type="Proteomes" id="UP000476176">
    <property type="component" value="Unassembled WGS sequence"/>
</dbReference>
<evidence type="ECO:0000313" key="8">
    <source>
        <dbReference type="EMBL" id="KAE9163293.1"/>
    </source>
</evidence>